<dbReference type="Proteomes" id="UP001596549">
    <property type="component" value="Unassembled WGS sequence"/>
</dbReference>
<dbReference type="InterPro" id="IPR012938">
    <property type="entry name" value="Glc/Sorbosone_DH"/>
</dbReference>
<reference evidence="3" key="1">
    <citation type="journal article" date="2019" name="Int. J. Syst. Evol. Microbiol.">
        <title>The Global Catalogue of Microorganisms (GCM) 10K type strain sequencing project: providing services to taxonomists for standard genome sequencing and annotation.</title>
        <authorList>
            <consortium name="The Broad Institute Genomics Platform"/>
            <consortium name="The Broad Institute Genome Sequencing Center for Infectious Disease"/>
            <person name="Wu L."/>
            <person name="Ma J."/>
        </authorList>
    </citation>
    <scope>NUCLEOTIDE SEQUENCE [LARGE SCALE GENOMIC DNA]</scope>
    <source>
        <strain evidence="3">NBRC 106396</strain>
    </source>
</reference>
<dbReference type="InterPro" id="IPR011042">
    <property type="entry name" value="6-blade_b-propeller_TolB-like"/>
</dbReference>
<dbReference type="PANTHER" id="PTHR19328:SF13">
    <property type="entry name" value="HIPL1 PROTEIN"/>
    <property type="match status" value="1"/>
</dbReference>
<gene>
    <name evidence="2" type="ORF">ACFQPF_04435</name>
</gene>
<accession>A0ABW2NS69</accession>
<sequence>MIKRFYAACAAIIFASGCYSGETDAVKEKRKADTITKNLSAPWNIARSDKEWWITERTGKIVLMNKVDYKKTSFTPSLAKPLHVSGEGGFLGFELHPDYPKTAKGYAYYTYIEEGTAYNKIAELTREKGKWIETKALLGKIPAGTIHNGGRIKFGPDGMLYATVGDAGIPENAQNQASLAGKIIRLKSDGTFPQDNPFSGSPVYSMGHRNPQGLAWDSEGRMFASEHGQSHHDEINIIEPGANYGWPLVEGDDTHKGYTPPFLHSGDETWAPSGMAVLGGNLYIACLRGEQILKVNIKQKKAAPFLTGMGRMRDILLEEVTLLALTNNTDGRGVPKEGDDRLLQIEVR</sequence>
<dbReference type="PROSITE" id="PS51257">
    <property type="entry name" value="PROKAR_LIPOPROTEIN"/>
    <property type="match status" value="1"/>
</dbReference>
<evidence type="ECO:0000313" key="2">
    <source>
        <dbReference type="EMBL" id="MFC7370914.1"/>
    </source>
</evidence>
<evidence type="ECO:0000259" key="1">
    <source>
        <dbReference type="Pfam" id="PF07995"/>
    </source>
</evidence>
<keyword evidence="3" id="KW-1185">Reference proteome</keyword>
<protein>
    <submittedName>
        <fullName evidence="2">PQQ-dependent sugar dehydrogenase</fullName>
    </submittedName>
</protein>
<dbReference type="RefSeq" id="WP_379746971.1">
    <property type="nucleotide sequence ID" value="NZ_JBHTCP010000009.1"/>
</dbReference>
<feature type="domain" description="Glucose/Sorbosone dehydrogenase" evidence="1">
    <location>
        <begin position="39"/>
        <end position="332"/>
    </location>
</feature>
<proteinExistence type="predicted"/>
<name>A0ABW2NS69_9BACL</name>
<dbReference type="Gene3D" id="2.120.10.30">
    <property type="entry name" value="TolB, C-terminal domain"/>
    <property type="match status" value="1"/>
</dbReference>
<dbReference type="SUPFAM" id="SSF50952">
    <property type="entry name" value="Soluble quinoprotein glucose dehydrogenase"/>
    <property type="match status" value="1"/>
</dbReference>
<dbReference type="InterPro" id="IPR011041">
    <property type="entry name" value="Quinoprot_gluc/sorb_DH_b-prop"/>
</dbReference>
<dbReference type="Pfam" id="PF07995">
    <property type="entry name" value="GSDH"/>
    <property type="match status" value="1"/>
</dbReference>
<organism evidence="2 3">
    <name type="scientific">Fictibacillus iocasae</name>
    <dbReference type="NCBI Taxonomy" id="2715437"/>
    <lineage>
        <taxon>Bacteria</taxon>
        <taxon>Bacillati</taxon>
        <taxon>Bacillota</taxon>
        <taxon>Bacilli</taxon>
        <taxon>Bacillales</taxon>
        <taxon>Fictibacillaceae</taxon>
        <taxon>Fictibacillus</taxon>
    </lineage>
</organism>
<dbReference type="PANTHER" id="PTHR19328">
    <property type="entry name" value="HEDGEHOG-INTERACTING PROTEIN"/>
    <property type="match status" value="1"/>
</dbReference>
<comment type="caution">
    <text evidence="2">The sequence shown here is derived from an EMBL/GenBank/DDBJ whole genome shotgun (WGS) entry which is preliminary data.</text>
</comment>
<evidence type="ECO:0000313" key="3">
    <source>
        <dbReference type="Proteomes" id="UP001596549"/>
    </source>
</evidence>
<dbReference type="EMBL" id="JBHTCP010000009">
    <property type="protein sequence ID" value="MFC7370914.1"/>
    <property type="molecule type" value="Genomic_DNA"/>
</dbReference>